<proteinExistence type="predicted"/>
<name>A0A6J6NJJ5_9ZZZZ</name>
<dbReference type="EMBL" id="CAEZXA010000159">
    <property type="protein sequence ID" value="CAB4684563.1"/>
    <property type="molecule type" value="Genomic_DNA"/>
</dbReference>
<protein>
    <submittedName>
        <fullName evidence="1">Unannotated protein</fullName>
    </submittedName>
</protein>
<reference evidence="1" key="1">
    <citation type="submission" date="2020-05" db="EMBL/GenBank/DDBJ databases">
        <authorList>
            <person name="Chiriac C."/>
            <person name="Salcher M."/>
            <person name="Ghai R."/>
            <person name="Kavagutti S V."/>
        </authorList>
    </citation>
    <scope>NUCLEOTIDE SEQUENCE</scope>
</reference>
<organism evidence="1">
    <name type="scientific">freshwater metagenome</name>
    <dbReference type="NCBI Taxonomy" id="449393"/>
    <lineage>
        <taxon>unclassified sequences</taxon>
        <taxon>metagenomes</taxon>
        <taxon>ecological metagenomes</taxon>
    </lineage>
</organism>
<accession>A0A6J6NJJ5</accession>
<gene>
    <name evidence="1" type="ORF">UFOPK2334_01385</name>
</gene>
<evidence type="ECO:0000313" key="1">
    <source>
        <dbReference type="EMBL" id="CAB4684563.1"/>
    </source>
</evidence>
<sequence>MRTRGSAPTAARSSSFAISIFLAVSNASRVSSHSSCSTMATPSGSASPAHSSTLPNVAFSRASASTSRHAVSSSVPACDEPVRPSLITRTLMPWLCAETKCSRSPLYTRISVSRDRATFASICSPGSAIATMASAIACRSSTVWRLMLQCHQW</sequence>
<dbReference type="AlphaFoldDB" id="A0A6J6NJJ5"/>